<sequence length="103" mass="10603">MDVDPDVPLVDVAVMAPAQTDSVADICAALAATPLLGVMDLAGAVGIVTARENTSAVARNDRILLRWRVEPGFSTRVEYRAGAVEHGSHDAPAPQAASSTPAP</sequence>
<evidence type="ECO:0000256" key="1">
    <source>
        <dbReference type="SAM" id="MobiDB-lite"/>
    </source>
</evidence>
<name>K9ECT7_9ACTO</name>
<feature type="region of interest" description="Disordered" evidence="1">
    <location>
        <begin position="80"/>
        <end position="103"/>
    </location>
</feature>
<feature type="compositionally biased region" description="Low complexity" evidence="1">
    <location>
        <begin position="91"/>
        <end position="103"/>
    </location>
</feature>
<keyword evidence="3" id="KW-1185">Reference proteome</keyword>
<dbReference type="AlphaFoldDB" id="K9ECT7"/>
<organism evidence="2 3">
    <name type="scientific">Actinobaculum massiliense ACS-171-V-Col2</name>
    <dbReference type="NCBI Taxonomy" id="883066"/>
    <lineage>
        <taxon>Bacteria</taxon>
        <taxon>Bacillati</taxon>
        <taxon>Actinomycetota</taxon>
        <taxon>Actinomycetes</taxon>
        <taxon>Actinomycetales</taxon>
        <taxon>Actinomycetaceae</taxon>
        <taxon>Actinobaculum</taxon>
    </lineage>
</organism>
<dbReference type="EMBL" id="AGWL01000008">
    <property type="protein sequence ID" value="EKU94483.1"/>
    <property type="molecule type" value="Genomic_DNA"/>
</dbReference>
<evidence type="ECO:0000313" key="2">
    <source>
        <dbReference type="EMBL" id="EKU94483.1"/>
    </source>
</evidence>
<dbReference type="STRING" id="202789.GCA_001457435_00680"/>
<gene>
    <name evidence="2" type="ORF">HMPREF9233_01430</name>
</gene>
<protein>
    <submittedName>
        <fullName evidence="2">Uncharacterized protein</fullName>
    </submittedName>
</protein>
<reference evidence="2 3" key="1">
    <citation type="submission" date="2012-09" db="EMBL/GenBank/DDBJ databases">
        <title>The Genome Sequence of Actinobaculum massiliae ACS-171-V-COL2.</title>
        <authorList>
            <consortium name="The Broad Institute Genome Sequencing Platform"/>
            <person name="Earl A."/>
            <person name="Ward D."/>
            <person name="Feldgarden M."/>
            <person name="Gevers D."/>
            <person name="Saerens B."/>
            <person name="Vaneechoutte M."/>
            <person name="Walker B."/>
            <person name="Young S.K."/>
            <person name="Zeng Q."/>
            <person name="Gargeya S."/>
            <person name="Fitzgerald M."/>
            <person name="Haas B."/>
            <person name="Abouelleil A."/>
            <person name="Alvarado L."/>
            <person name="Arachchi H.M."/>
            <person name="Berlin A."/>
            <person name="Chapman S.B."/>
            <person name="Goldberg J."/>
            <person name="Griggs A."/>
            <person name="Gujja S."/>
            <person name="Hansen M."/>
            <person name="Howarth C."/>
            <person name="Imamovic A."/>
            <person name="Larimer J."/>
            <person name="McCowen C."/>
            <person name="Montmayeur A."/>
            <person name="Murphy C."/>
            <person name="Neiman D."/>
            <person name="Pearson M."/>
            <person name="Priest M."/>
            <person name="Roberts A."/>
            <person name="Saif S."/>
            <person name="Shea T."/>
            <person name="Sisk P."/>
            <person name="Sykes S."/>
            <person name="Wortman J."/>
            <person name="Nusbaum C."/>
            <person name="Birren B."/>
        </authorList>
    </citation>
    <scope>NUCLEOTIDE SEQUENCE [LARGE SCALE GENOMIC DNA]</scope>
    <source>
        <strain evidence="3">ACS-171-V-Col2</strain>
    </source>
</reference>
<evidence type="ECO:0000313" key="3">
    <source>
        <dbReference type="Proteomes" id="UP000009888"/>
    </source>
</evidence>
<dbReference type="Proteomes" id="UP000009888">
    <property type="component" value="Unassembled WGS sequence"/>
</dbReference>
<accession>K9ECT7</accession>
<proteinExistence type="predicted"/>
<dbReference type="HOGENOM" id="CLU_2257687_0_0_11"/>
<comment type="caution">
    <text evidence="2">The sequence shown here is derived from an EMBL/GenBank/DDBJ whole genome shotgun (WGS) entry which is preliminary data.</text>
</comment>